<comment type="caution">
    <text evidence="3">The sequence shown here is derived from an EMBL/GenBank/DDBJ whole genome shotgun (WGS) entry which is preliminary data.</text>
</comment>
<dbReference type="Pfam" id="PF04738">
    <property type="entry name" value="Lant_dehydr_N"/>
    <property type="match status" value="1"/>
</dbReference>
<evidence type="ECO:0000313" key="4">
    <source>
        <dbReference type="Proteomes" id="UP000740413"/>
    </source>
</evidence>
<dbReference type="Pfam" id="PF14028">
    <property type="entry name" value="Lant_dehydr_C"/>
    <property type="match status" value="1"/>
</dbReference>
<evidence type="ECO:0000259" key="2">
    <source>
        <dbReference type="Pfam" id="PF14028"/>
    </source>
</evidence>
<dbReference type="EMBL" id="JACATN010000008">
    <property type="protein sequence ID" value="MBT2163473.1"/>
    <property type="molecule type" value="Genomic_DNA"/>
</dbReference>
<name>A0ABS5WJ92_9FLAO</name>
<dbReference type="InterPro" id="IPR023809">
    <property type="entry name" value="Thiopep_bacteriocin_synth_dom"/>
</dbReference>
<dbReference type="NCBIfam" id="TIGR03891">
    <property type="entry name" value="thiopep_ocin"/>
    <property type="match status" value="1"/>
</dbReference>
<feature type="domain" description="Thiopeptide-type bacteriocin biosynthesis" evidence="2">
    <location>
        <begin position="735"/>
        <end position="1004"/>
    </location>
</feature>
<keyword evidence="4" id="KW-1185">Reference proteome</keyword>
<reference evidence="4" key="2">
    <citation type="submission" date="2023-07" db="EMBL/GenBank/DDBJ databases">
        <title>Zobellia barbeyronii sp. nov., a new marine flavobacterium, isolated from green and red algae.</title>
        <authorList>
            <person name="Nedashkovskaya O.I."/>
            <person name="Otstavnykh N."/>
            <person name="Zhukova N."/>
            <person name="Guzev K."/>
            <person name="Chausova V."/>
            <person name="Tekutyeva L."/>
            <person name="Mikhailov V."/>
            <person name="Isaeva M."/>
        </authorList>
    </citation>
    <scope>NUCLEOTIDE SEQUENCE [LARGE SCALE GENOMIC DNA]</scope>
    <source>
        <strain evidence="4">KMM 6746</strain>
    </source>
</reference>
<accession>A0ABS5WJ92</accession>
<sequence>MQNISFLKKVLLRTPLESTENQITEVKIRKKLVDPKIQEALFIASPNFQSLLNDELTEKQLITLYKYYSRFSNRCTPFGLFASVGLVDISDNTNLELNKTTLEKNIRYDMLFLGLINDQINSEADIRNKLRYYPNNSLYQILDNFRYVEFYYANNKRFHRLAEVAFNEYLDKILIAAKNGITVNELCKQLTDDSISFEEAEDFVLSIIDAQFLVSELDVTLTGNDYLDSLIEIFGEPRFNFPKGKSVRSNLTFLKQGLKNLQKSSTTIPNYLELFQKIKTLVSVDTLELNRLFQIDTYKPLSGNTLNNNTLKTLQNGIHALNKLSSHHENAKLKNFKSEYIRRYGHEMMPLSGTLDPDAGINYMNISGAKTPLLNTIHLTKNTAKNKVINYGEREDFLLKKIFDSYQTNSTSIEIKPKELNSFEEDSQIYPDSFSVLFSLFREAEQEKIELKSVSGPSANNLIGRFGYLHDDILSISKEICELEQRNHPNKLIAEIIHLPEARTGNILHRKFQREYEIPYLAKSSLPEENQIYLTDLYITIKHDKVILYSKKHKKEVIPRLGNAHNYSFMALPIYNFLCDIQNQYSSGFAFDWGEMAASFPFLPRLEYKNCILSKAQWNISKEDIDALLSNKRPSEDDVRNFVRNKKLPNLVVFVEGDNEVVINFKIKLSCSVFLSLIKNKRRVILQEYLMADTSATKGYANEFIAFGSKDEISSSPVAATDFTPAKEFPPKSDWLYFKFYCGPSVAEQVLKDAIIPLVEKLKKDKVCEKWFFIRYNDTEGHHLRLRFKIPKNKEIHKVFSLVQKQIKVFTDSKTVWKVQTESYHPEFERYGLEIMSETETVFQNDSDCTLAFLNMIEGDEGEKIRWVFSLLSIDNYLDDFQLNDAQKLAIMKSLKDGFGSEFKKDKFVNKKVNAVYKENEKDICEILELSNKNHRFYPLVELVKERSAQNEKVLPRIIEYIKTNKGINHQIVGSHIHMLCNRLFITKQREQEAIVYDFLYQYYKRKSYR</sequence>
<proteinExistence type="predicted"/>
<dbReference type="Proteomes" id="UP000740413">
    <property type="component" value="Unassembled WGS sequence"/>
</dbReference>
<protein>
    <submittedName>
        <fullName evidence="3">Lantibiotic dehydratase</fullName>
    </submittedName>
</protein>
<organism evidence="3 4">
    <name type="scientific">Zobellia barbeyronii</name>
    <dbReference type="NCBI Taxonomy" id="2748009"/>
    <lineage>
        <taxon>Bacteria</taxon>
        <taxon>Pseudomonadati</taxon>
        <taxon>Bacteroidota</taxon>
        <taxon>Flavobacteriia</taxon>
        <taxon>Flavobacteriales</taxon>
        <taxon>Flavobacteriaceae</taxon>
        <taxon>Zobellia</taxon>
    </lineage>
</organism>
<evidence type="ECO:0000313" key="3">
    <source>
        <dbReference type="EMBL" id="MBT2163473.1"/>
    </source>
</evidence>
<gene>
    <name evidence="3" type="ORF">HW347_19535</name>
</gene>
<reference evidence="3 4" key="1">
    <citation type="submission" date="2020-06" db="EMBL/GenBank/DDBJ databases">
        <authorList>
            <person name="Isaeva M.P."/>
            <person name="Chernysheva N.Y."/>
        </authorList>
    </citation>
    <scope>NUCLEOTIDE SEQUENCE [LARGE SCALE GENOMIC DNA]</scope>
    <source>
        <strain evidence="3 4">KMM 6746</strain>
    </source>
</reference>
<feature type="domain" description="Lantibiotic dehydratase N-terminal" evidence="1">
    <location>
        <begin position="34"/>
        <end position="668"/>
    </location>
</feature>
<evidence type="ECO:0000259" key="1">
    <source>
        <dbReference type="Pfam" id="PF04738"/>
    </source>
</evidence>
<dbReference type="InterPro" id="IPR006827">
    <property type="entry name" value="Lant_deHydtase_N"/>
</dbReference>
<dbReference type="RefSeq" id="WP_214613420.1">
    <property type="nucleotide sequence ID" value="NZ_JACATN010000008.1"/>
</dbReference>